<evidence type="ECO:0000256" key="7">
    <source>
        <dbReference type="SAM" id="Phobius"/>
    </source>
</evidence>
<accession>A0A024GBK1</accession>
<dbReference type="PANTHER" id="PTHR20855">
    <property type="entry name" value="ADIPOR/PROGESTIN RECEPTOR-RELATED"/>
    <property type="match status" value="1"/>
</dbReference>
<feature type="transmembrane region" description="Helical" evidence="7">
    <location>
        <begin position="442"/>
        <end position="462"/>
    </location>
</feature>
<dbReference type="GO" id="GO:0046872">
    <property type="term" value="F:metal ion binding"/>
    <property type="evidence" value="ECO:0007669"/>
    <property type="project" value="UniProtKB-KW"/>
</dbReference>
<name>A0A024GBK1_9STRA</name>
<feature type="binding site" evidence="6">
    <location>
        <position position="480"/>
    </location>
    <ligand>
        <name>Zn(2+)</name>
        <dbReference type="ChEBI" id="CHEBI:29105"/>
    </ligand>
</feature>
<keyword evidence="3 7" id="KW-0812">Transmembrane</keyword>
<feature type="transmembrane region" description="Helical" evidence="7">
    <location>
        <begin position="316"/>
        <end position="340"/>
    </location>
</feature>
<keyword evidence="9" id="KW-1185">Reference proteome</keyword>
<evidence type="ECO:0000256" key="2">
    <source>
        <dbReference type="ARBA" id="ARBA00007018"/>
    </source>
</evidence>
<comment type="caution">
    <text evidence="8">The sequence shown here is derived from an EMBL/GenBank/DDBJ whole genome shotgun (WGS) entry which is preliminary data.</text>
</comment>
<feature type="transmembrane region" description="Helical" evidence="7">
    <location>
        <begin position="482"/>
        <end position="499"/>
    </location>
</feature>
<sequence>MIDHKAELSQKTCKSTVAGQSIADSAKRKVQIVKSRVAMLHSFDVLHEEGFAYLADNSYIRSGYRLNYTVRDCILSLFQLHNETLNVWTHMIGSLIFLGLIMYLIIYENQKPLGANSMDFDSLAGIREQWFARQRCYPPDMPEDFYIFNGRHTKRMMIADCSPMHSSRTEHVFGTANSKFGDVYEMSSALFDHCLHQIPSLERLYSLMEENAEEVSQSIASHIEMLREELTLAKERIREAAILNSSSDHTQAVAAKLRNRVEAFSAFLKDAAHNVGADIPVKYVIHELRDVMDTLQNGIAILSSTDDTHHVPHWPIFVFMISAVVCLSCSATFHLLFVYSKPVYFFLSRLDYAGITIMIAGSFYPLVYYSFYCHPWIWRMYLTAITVMAAATFIISLIPAFGTPKYLYLRTGVFLGLGTFGIFPISHLIFHFGLSDPHITLTIGPLLLMGALYVSGAVIYATRFPERFYPGRFDVWFSSHQLWHICVVAAALVHFLNSIQQLQWRRDTPCEN</sequence>
<keyword evidence="4 7" id="KW-1133">Transmembrane helix</keyword>
<dbReference type="InterPro" id="IPR004254">
    <property type="entry name" value="AdipoR/HlyIII-related"/>
</dbReference>
<dbReference type="GO" id="GO:0038023">
    <property type="term" value="F:signaling receptor activity"/>
    <property type="evidence" value="ECO:0007669"/>
    <property type="project" value="TreeGrafter"/>
</dbReference>
<dbReference type="InParanoid" id="A0A024GBK1"/>
<dbReference type="PANTHER" id="PTHR20855:SF52">
    <property type="entry name" value="ADIPONECTIN RECEPTOR PROTEIN"/>
    <property type="match status" value="1"/>
</dbReference>
<keyword evidence="6" id="KW-0862">Zinc</keyword>
<dbReference type="STRING" id="65357.A0A024GBK1"/>
<dbReference type="EMBL" id="CAIX01000065">
    <property type="protein sequence ID" value="CCI44241.1"/>
    <property type="molecule type" value="Genomic_DNA"/>
</dbReference>
<keyword evidence="6" id="KW-0479">Metal-binding</keyword>
<feature type="transmembrane region" description="Helical" evidence="7">
    <location>
        <begin position="407"/>
        <end position="430"/>
    </location>
</feature>
<evidence type="ECO:0000313" key="9">
    <source>
        <dbReference type="Proteomes" id="UP000053237"/>
    </source>
</evidence>
<feature type="transmembrane region" description="Helical" evidence="7">
    <location>
        <begin position="87"/>
        <end position="106"/>
    </location>
</feature>
<evidence type="ECO:0000256" key="4">
    <source>
        <dbReference type="ARBA" id="ARBA00022989"/>
    </source>
</evidence>
<dbReference type="Pfam" id="PF03006">
    <property type="entry name" value="HlyIII"/>
    <property type="match status" value="1"/>
</dbReference>
<comment type="similarity">
    <text evidence="2">Belongs to the ADIPOR family.</text>
</comment>
<feature type="transmembrane region" description="Helical" evidence="7">
    <location>
        <begin position="381"/>
        <end position="401"/>
    </location>
</feature>
<feature type="binding site" evidence="6">
    <location>
        <position position="334"/>
    </location>
    <ligand>
        <name>Zn(2+)</name>
        <dbReference type="ChEBI" id="CHEBI:29105"/>
    </ligand>
</feature>
<gene>
    <name evidence="8" type="ORF">BN9_050250</name>
</gene>
<dbReference type="Proteomes" id="UP000053237">
    <property type="component" value="Unassembled WGS sequence"/>
</dbReference>
<reference evidence="8 9" key="1">
    <citation type="submission" date="2012-05" db="EMBL/GenBank/DDBJ databases">
        <title>Recombination and specialization in a pathogen metapopulation.</title>
        <authorList>
            <person name="Gardiner A."/>
            <person name="Kemen E."/>
            <person name="Schultz-Larsen T."/>
            <person name="MacLean D."/>
            <person name="Van Oosterhout C."/>
            <person name="Jones J.D.G."/>
        </authorList>
    </citation>
    <scope>NUCLEOTIDE SEQUENCE [LARGE SCALE GENOMIC DNA]</scope>
    <source>
        <strain evidence="8 9">Ac Nc2</strain>
    </source>
</reference>
<evidence type="ECO:0000256" key="5">
    <source>
        <dbReference type="ARBA" id="ARBA00023136"/>
    </source>
</evidence>
<feature type="binding site" evidence="6">
    <location>
        <position position="484"/>
    </location>
    <ligand>
        <name>Zn(2+)</name>
        <dbReference type="ChEBI" id="CHEBI:29105"/>
    </ligand>
</feature>
<dbReference type="AlphaFoldDB" id="A0A024GBK1"/>
<dbReference type="GO" id="GO:0016020">
    <property type="term" value="C:membrane"/>
    <property type="evidence" value="ECO:0007669"/>
    <property type="project" value="UniProtKB-SubCell"/>
</dbReference>
<dbReference type="OrthoDB" id="5585746at2759"/>
<feature type="transmembrane region" description="Helical" evidence="7">
    <location>
        <begin position="352"/>
        <end position="369"/>
    </location>
</feature>
<evidence type="ECO:0008006" key="10">
    <source>
        <dbReference type="Google" id="ProtNLM"/>
    </source>
</evidence>
<evidence type="ECO:0000256" key="1">
    <source>
        <dbReference type="ARBA" id="ARBA00004141"/>
    </source>
</evidence>
<keyword evidence="5 7" id="KW-0472">Membrane</keyword>
<evidence type="ECO:0000256" key="3">
    <source>
        <dbReference type="ARBA" id="ARBA00022692"/>
    </source>
</evidence>
<organism evidence="8 9">
    <name type="scientific">Albugo candida</name>
    <dbReference type="NCBI Taxonomy" id="65357"/>
    <lineage>
        <taxon>Eukaryota</taxon>
        <taxon>Sar</taxon>
        <taxon>Stramenopiles</taxon>
        <taxon>Oomycota</taxon>
        <taxon>Peronosporomycetes</taxon>
        <taxon>Albuginales</taxon>
        <taxon>Albuginaceae</taxon>
        <taxon>Albugo</taxon>
    </lineage>
</organism>
<evidence type="ECO:0000313" key="8">
    <source>
        <dbReference type="EMBL" id="CCI44241.1"/>
    </source>
</evidence>
<proteinExistence type="inferred from homology"/>
<comment type="subcellular location">
    <subcellularLocation>
        <location evidence="1">Membrane</location>
        <topology evidence="1">Multi-pass membrane protein</topology>
    </subcellularLocation>
</comment>
<protein>
    <recommendedName>
        <fullName evidence="10">Adiponectin receptor protein</fullName>
    </recommendedName>
</protein>
<evidence type="ECO:0000256" key="6">
    <source>
        <dbReference type="PIRSR" id="PIRSR604254-1"/>
    </source>
</evidence>